<name>A0A916J2T6_9PROT</name>
<dbReference type="SUPFAM" id="SSF47336">
    <property type="entry name" value="ACP-like"/>
    <property type="match status" value="1"/>
</dbReference>
<dbReference type="PROSITE" id="PS00455">
    <property type="entry name" value="AMP_BINDING"/>
    <property type="match status" value="1"/>
</dbReference>
<dbReference type="InterPro" id="IPR010071">
    <property type="entry name" value="AA_adenyl_dom"/>
</dbReference>
<dbReference type="PANTHER" id="PTHR45527">
    <property type="entry name" value="NONRIBOSOMAL PEPTIDE SYNTHETASE"/>
    <property type="match status" value="1"/>
</dbReference>
<dbReference type="Gene3D" id="3.40.50.980">
    <property type="match status" value="2"/>
</dbReference>
<dbReference type="NCBIfam" id="TIGR01444">
    <property type="entry name" value="fkbM_fam"/>
    <property type="match status" value="1"/>
</dbReference>
<dbReference type="AlphaFoldDB" id="A0A916J2T6"/>
<feature type="region of interest" description="Disordered" evidence="3">
    <location>
        <begin position="835"/>
        <end position="854"/>
    </location>
</feature>
<dbReference type="PROSITE" id="PS50075">
    <property type="entry name" value="CARRIER"/>
    <property type="match status" value="1"/>
</dbReference>
<evidence type="ECO:0000259" key="4">
    <source>
        <dbReference type="PROSITE" id="PS50075"/>
    </source>
</evidence>
<dbReference type="InterPro" id="IPR029058">
    <property type="entry name" value="AB_hydrolase_fold"/>
</dbReference>
<evidence type="ECO:0000256" key="1">
    <source>
        <dbReference type="ARBA" id="ARBA00022450"/>
    </source>
</evidence>
<dbReference type="Pfam" id="PF05050">
    <property type="entry name" value="Methyltransf_21"/>
    <property type="match status" value="1"/>
</dbReference>
<sequence length="945" mass="103553">MVTMTLTQAKDFSLERGRAAPASLSEAGDQQSSAAWNDTSVAYPAAGLALHQLFERQAARTPAQMALVFEQQRLSYSELNRRANRLAHHLQQLGAGADTPIGLFVERSLEMVVGMLGILKAGAAYLPIDASFPPERIVFMLEDAGVRLLLTQTSLVSSLPAKAAPIVCLDSFGWGDAEIAPLCASAVEPGNLAYVIYTSGSTGRPKGVAIEHHNIVNYVLGVAERLQFRPGMHHATVSTIAADLGNTVIFPALATGGCLHVIARERTESQALLAEYFQREQIDVLKIVPSHLAALQSGQHPEQVMPKSHLILGGEASRLEWIEQLRRLAPQCKIYNHYGPTETTVGVLTYHVAAPLPATQSGTLPLGRPLPNSRIYLLDEQGRPVPVGVPGELCIGGRGVARGYLRRPELTAEKFVADPFSPDPEQRLYRSGDLARYLPDGNIEFCGRIDQQVKIHGNRVELGEIEAALRAQGGVREALVMAREDEPDVKQLVAYVVPKRMDQPLWEGNALHVLPDGSPVAHLNRNETDYIYNEIFVLQAYLRHGITIEDGDCIVDAGANIGLFTVFASRLARNLKVISFEPNPAAFACLKANAMVWGSSVKCLPLGLSSENKSAELTFFEGMSLLSGFYADAATEQDVVKNYVLNQSDESLNNETWTQEISELIDDKLKTKTVSTQLRTLSSIIADEGIDRIDLLKVNVEKSELDVLMGISPDDWPKIRQLVIEVDLDSNLGPILSLLELYGFEMLVEQDPLLSRTELCYVYAIRPSAEHRLLQQQSAEEHRRTLPAADAEILTPVTLRNHLKKRLPAYMMPAAFVLLEKLPLTANGKIDRQALPPWSGASRATPANDSVMPRTETERAIAAIWAEMLKLDSVGVDDDFFDLGGQSLMAMKLVSRIRDAFGVNLPLRNLFDHSTVAGLAEVVDGLVWLAQAPSHGTCDREEIDL</sequence>
<dbReference type="FunFam" id="3.40.50.12780:FF:000012">
    <property type="entry name" value="Non-ribosomal peptide synthetase"/>
    <property type="match status" value="1"/>
</dbReference>
<comment type="caution">
    <text evidence="5">The sequence shown here is derived from an EMBL/GenBank/DDBJ whole genome shotgun (WGS) entry which is preliminary data.</text>
</comment>
<dbReference type="Proteomes" id="UP000742786">
    <property type="component" value="Unassembled WGS sequence"/>
</dbReference>
<dbReference type="Gene3D" id="2.30.38.10">
    <property type="entry name" value="Luciferase, Domain 3"/>
    <property type="match status" value="1"/>
</dbReference>
<organism evidence="5 6">
    <name type="scientific">Georgfuchsia toluolica</name>
    <dbReference type="NCBI Taxonomy" id="424218"/>
    <lineage>
        <taxon>Bacteria</taxon>
        <taxon>Pseudomonadati</taxon>
        <taxon>Pseudomonadota</taxon>
        <taxon>Betaproteobacteria</taxon>
        <taxon>Nitrosomonadales</taxon>
        <taxon>Sterolibacteriaceae</taxon>
        <taxon>Georgfuchsia</taxon>
    </lineage>
</organism>
<feature type="domain" description="Carrier" evidence="4">
    <location>
        <begin position="852"/>
        <end position="927"/>
    </location>
</feature>
<dbReference type="GO" id="GO:0072330">
    <property type="term" value="P:monocarboxylic acid biosynthetic process"/>
    <property type="evidence" value="ECO:0007669"/>
    <property type="project" value="UniProtKB-ARBA"/>
</dbReference>
<dbReference type="GO" id="GO:0043041">
    <property type="term" value="P:amino acid activation for nonribosomal peptide biosynthetic process"/>
    <property type="evidence" value="ECO:0007669"/>
    <property type="project" value="TreeGrafter"/>
</dbReference>
<dbReference type="InterPro" id="IPR020806">
    <property type="entry name" value="PKS_PP-bd"/>
</dbReference>
<dbReference type="FunFam" id="1.10.1200.10:FF:000016">
    <property type="entry name" value="Non-ribosomal peptide synthase"/>
    <property type="match status" value="1"/>
</dbReference>
<dbReference type="InterPro" id="IPR020845">
    <property type="entry name" value="AMP-binding_CS"/>
</dbReference>
<dbReference type="InterPro" id="IPR006342">
    <property type="entry name" value="FkbM_mtfrase"/>
</dbReference>
<dbReference type="GO" id="GO:0005737">
    <property type="term" value="C:cytoplasm"/>
    <property type="evidence" value="ECO:0007669"/>
    <property type="project" value="TreeGrafter"/>
</dbReference>
<keyword evidence="2" id="KW-0597">Phosphoprotein</keyword>
<dbReference type="InterPro" id="IPR036736">
    <property type="entry name" value="ACP-like_sf"/>
</dbReference>
<keyword evidence="1" id="KW-0596">Phosphopantetheine</keyword>
<dbReference type="Gene3D" id="3.30.300.30">
    <property type="match status" value="2"/>
</dbReference>
<gene>
    <name evidence="5" type="ORF">GTOL_10812</name>
</gene>
<dbReference type="SUPFAM" id="SSF56801">
    <property type="entry name" value="Acetyl-CoA synthetase-like"/>
    <property type="match status" value="1"/>
</dbReference>
<dbReference type="InterPro" id="IPR000873">
    <property type="entry name" value="AMP-dep_synth/lig_dom"/>
</dbReference>
<dbReference type="FunFam" id="3.40.50.980:FF:000001">
    <property type="entry name" value="Non-ribosomal peptide synthetase"/>
    <property type="match status" value="1"/>
</dbReference>
<dbReference type="SMART" id="SM00823">
    <property type="entry name" value="PKS_PP"/>
    <property type="match status" value="1"/>
</dbReference>
<dbReference type="Pfam" id="PF00550">
    <property type="entry name" value="PP-binding"/>
    <property type="match status" value="1"/>
</dbReference>
<accession>A0A916J2T6</accession>
<evidence type="ECO:0000313" key="5">
    <source>
        <dbReference type="EMBL" id="CAG4882930.1"/>
    </source>
</evidence>
<dbReference type="FunFam" id="2.30.38.10:FF:000001">
    <property type="entry name" value="Non-ribosomal peptide synthetase PvdI"/>
    <property type="match status" value="1"/>
</dbReference>
<dbReference type="GO" id="GO:0031177">
    <property type="term" value="F:phosphopantetheine binding"/>
    <property type="evidence" value="ECO:0007669"/>
    <property type="project" value="InterPro"/>
</dbReference>
<dbReference type="Pfam" id="PF00501">
    <property type="entry name" value="AMP-binding"/>
    <property type="match status" value="1"/>
</dbReference>
<evidence type="ECO:0000256" key="3">
    <source>
        <dbReference type="SAM" id="MobiDB-lite"/>
    </source>
</evidence>
<dbReference type="InterPro" id="IPR045851">
    <property type="entry name" value="AMP-bd_C_sf"/>
</dbReference>
<dbReference type="NCBIfam" id="TIGR01733">
    <property type="entry name" value="AA-adenyl-dom"/>
    <property type="match status" value="1"/>
</dbReference>
<dbReference type="EMBL" id="CAJQUM010000001">
    <property type="protein sequence ID" value="CAG4882930.1"/>
    <property type="molecule type" value="Genomic_DNA"/>
</dbReference>
<dbReference type="CDD" id="cd05930">
    <property type="entry name" value="A_NRPS"/>
    <property type="match status" value="1"/>
</dbReference>
<dbReference type="GO" id="GO:0044550">
    <property type="term" value="P:secondary metabolite biosynthetic process"/>
    <property type="evidence" value="ECO:0007669"/>
    <property type="project" value="TreeGrafter"/>
</dbReference>
<evidence type="ECO:0000256" key="2">
    <source>
        <dbReference type="ARBA" id="ARBA00022553"/>
    </source>
</evidence>
<evidence type="ECO:0000313" key="6">
    <source>
        <dbReference type="Proteomes" id="UP000742786"/>
    </source>
</evidence>
<dbReference type="PANTHER" id="PTHR45527:SF1">
    <property type="entry name" value="FATTY ACID SYNTHASE"/>
    <property type="match status" value="1"/>
</dbReference>
<dbReference type="InterPro" id="IPR029063">
    <property type="entry name" value="SAM-dependent_MTases_sf"/>
</dbReference>
<reference evidence="5" key="1">
    <citation type="submission" date="2021-04" db="EMBL/GenBank/DDBJ databases">
        <authorList>
            <person name="Hornung B."/>
        </authorList>
    </citation>
    <scope>NUCLEOTIDE SEQUENCE</scope>
    <source>
        <strain evidence="5">G5G6</strain>
    </source>
</reference>
<dbReference type="InterPro" id="IPR009081">
    <property type="entry name" value="PP-bd_ACP"/>
</dbReference>
<proteinExistence type="predicted"/>
<protein>
    <submittedName>
        <fullName evidence="5">Non-ribosomal peptide synthetase</fullName>
    </submittedName>
</protein>
<dbReference type="Gene3D" id="3.40.50.150">
    <property type="entry name" value="Vaccinia Virus protein VP39"/>
    <property type="match status" value="1"/>
</dbReference>
<keyword evidence="6" id="KW-1185">Reference proteome</keyword>
<dbReference type="Gene3D" id="3.40.50.1820">
    <property type="entry name" value="alpha/beta hydrolase"/>
    <property type="match status" value="1"/>
</dbReference>
<dbReference type="SUPFAM" id="SSF53335">
    <property type="entry name" value="S-adenosyl-L-methionine-dependent methyltransferases"/>
    <property type="match status" value="1"/>
</dbReference>